<reference evidence="1" key="1">
    <citation type="submission" date="2012-01" db="EMBL/GenBank/DDBJ databases">
        <authorList>
            <person name="Summers A.O."/>
            <person name="Wireman J."/>
        </authorList>
    </citation>
    <scope>NUCLEOTIDE SEQUENCE</scope>
    <source>
        <strain evidence="1">40</strain>
        <plasmid evidence="1">p40-95A</plasmid>
    </source>
</reference>
<protein>
    <submittedName>
        <fullName evidence="1">Uncharacterized protein</fullName>
    </submittedName>
</protein>
<dbReference type="EMBL" id="JQ418539">
    <property type="protein sequence ID" value="AFK90229.1"/>
    <property type="molecule type" value="Genomic_DNA"/>
</dbReference>
<evidence type="ECO:0000313" key="1">
    <source>
        <dbReference type="EMBL" id="AFK90229.1"/>
    </source>
</evidence>
<proteinExistence type="predicted"/>
<keyword evidence="1" id="KW-0614">Plasmid</keyword>
<sequence>MVCNCLSCCGEIQAACEVIACVCELTRAVIRHGRAGKISII</sequence>
<organism evidence="1">
    <name type="scientific">Salmonella sp. 40</name>
    <dbReference type="NCBI Taxonomy" id="1179813"/>
    <lineage>
        <taxon>Bacteria</taxon>
        <taxon>Pseudomonadati</taxon>
        <taxon>Pseudomonadota</taxon>
        <taxon>Gammaproteobacteria</taxon>
        <taxon>Enterobacterales</taxon>
        <taxon>Enterobacteriaceae</taxon>
        <taxon>Salmonella</taxon>
    </lineage>
</organism>
<accession>I3W3Q2</accession>
<name>I3W3Q2_9ENTR</name>
<dbReference type="AlphaFoldDB" id="I3W3Q2"/>
<geneLocation type="plasmid" evidence="1">
    <name>p40-95A</name>
</geneLocation>